<keyword evidence="3" id="KW-0238">DNA-binding</keyword>
<dbReference type="PANTHER" id="PTHR30349">
    <property type="entry name" value="PHAGE INTEGRASE-RELATED"/>
    <property type="match status" value="1"/>
</dbReference>
<dbReference type="InterPro" id="IPR010998">
    <property type="entry name" value="Integrase_recombinase_N"/>
</dbReference>
<keyword evidence="2" id="KW-0229">DNA integration</keyword>
<protein>
    <submittedName>
        <fullName evidence="6">Site-specific integrase</fullName>
    </submittedName>
</protein>
<organism evidence="6 7">
    <name type="scientific">Thioclava electrotropha</name>
    <dbReference type="NCBI Taxonomy" id="1549850"/>
    <lineage>
        <taxon>Bacteria</taxon>
        <taxon>Pseudomonadati</taxon>
        <taxon>Pseudomonadota</taxon>
        <taxon>Alphaproteobacteria</taxon>
        <taxon>Rhodobacterales</taxon>
        <taxon>Paracoccaceae</taxon>
        <taxon>Thioclava</taxon>
    </lineage>
</organism>
<evidence type="ECO:0000256" key="4">
    <source>
        <dbReference type="ARBA" id="ARBA00023172"/>
    </source>
</evidence>
<comment type="similarity">
    <text evidence="1">Belongs to the 'phage' integrase family.</text>
</comment>
<dbReference type="InterPro" id="IPR013762">
    <property type="entry name" value="Integrase-like_cat_sf"/>
</dbReference>
<evidence type="ECO:0000256" key="2">
    <source>
        <dbReference type="ARBA" id="ARBA00022908"/>
    </source>
</evidence>
<sequence length="485" mass="54997">MDHAPKLDTQKTINTLPERREPYWNILEYCRHIGLEKKPAKPLHWVARIRKKDGRYKQQRLGPAASENSQGFSYEAAITLARAWFAEQELRGIASASFPVGTTQHLRYSKSETGFTVGDALIDYVEWKRIAATKTTFETLVALINFHILPRLGAIQLDELTGNTITNFCRAILETPPKRGNQALKARVKIESLDPDALRRRKGTLNTLLGILRIAMQMAWENGHTASERSWRCIHRVPNLEVPRQIFLTRAQCRELIAACRPDLADLVRAALYTGCRVSELSALRVRDVGKDIFGIYVSSPKGWRPRYVYLPEEGMRFFLAKCAGKADDDIVFRTGAGQIWKTRHKHLFKAAVEKSGLPHEFVFHGLRHTYASQLVQAGAPLAIVARQLGHANTDTVSRTYGHLSCESIERELALRFAALEDQPREHDERMRTLRKSLQAAPPPVPASSWPRSNFARCRGDELKFMSRRARMYTSAISTQQCADT</sequence>
<evidence type="ECO:0000256" key="3">
    <source>
        <dbReference type="ARBA" id="ARBA00023125"/>
    </source>
</evidence>
<dbReference type="EMBL" id="CP053562">
    <property type="protein sequence ID" value="QPZ91781.1"/>
    <property type="molecule type" value="Genomic_DNA"/>
</dbReference>
<dbReference type="Pfam" id="PF00589">
    <property type="entry name" value="Phage_integrase"/>
    <property type="match status" value="1"/>
</dbReference>
<dbReference type="SUPFAM" id="SSF56349">
    <property type="entry name" value="DNA breaking-rejoining enzymes"/>
    <property type="match status" value="1"/>
</dbReference>
<evidence type="ECO:0000256" key="1">
    <source>
        <dbReference type="ARBA" id="ARBA00008857"/>
    </source>
</evidence>
<feature type="domain" description="Tyr recombinase" evidence="5">
    <location>
        <begin position="243"/>
        <end position="414"/>
    </location>
</feature>
<dbReference type="Proteomes" id="UP000192422">
    <property type="component" value="Chromosome"/>
</dbReference>
<dbReference type="InterPro" id="IPR050090">
    <property type="entry name" value="Tyrosine_recombinase_XerCD"/>
</dbReference>
<name>A0ABX6YVA1_9RHOB</name>
<gene>
    <name evidence="6" type="ORF">AKL02_013365</name>
</gene>
<dbReference type="PANTHER" id="PTHR30349:SF64">
    <property type="entry name" value="PROPHAGE INTEGRASE INTD-RELATED"/>
    <property type="match status" value="1"/>
</dbReference>
<accession>A0ABX6YVA1</accession>
<evidence type="ECO:0000259" key="5">
    <source>
        <dbReference type="PROSITE" id="PS51898"/>
    </source>
</evidence>
<proteinExistence type="inferred from homology"/>
<dbReference type="Gene3D" id="1.10.150.130">
    <property type="match status" value="1"/>
</dbReference>
<dbReference type="Gene3D" id="1.10.443.10">
    <property type="entry name" value="Intergrase catalytic core"/>
    <property type="match status" value="1"/>
</dbReference>
<evidence type="ECO:0000313" key="6">
    <source>
        <dbReference type="EMBL" id="QPZ91781.1"/>
    </source>
</evidence>
<keyword evidence="4" id="KW-0233">DNA recombination</keyword>
<dbReference type="InterPro" id="IPR011010">
    <property type="entry name" value="DNA_brk_join_enz"/>
</dbReference>
<keyword evidence="7" id="KW-1185">Reference proteome</keyword>
<evidence type="ECO:0000313" key="7">
    <source>
        <dbReference type="Proteomes" id="UP000192422"/>
    </source>
</evidence>
<dbReference type="InterPro" id="IPR002104">
    <property type="entry name" value="Integrase_catalytic"/>
</dbReference>
<reference evidence="6 7" key="1">
    <citation type="submission" date="2020-05" db="EMBL/GenBank/DDBJ databases">
        <title>Thioclava electrotropha strain Elox9 finished genome.</title>
        <authorList>
            <person name="Rowe A.R."/>
            <person name="Wilbanks E.G."/>
        </authorList>
    </citation>
    <scope>NUCLEOTIDE SEQUENCE [LARGE SCALE GENOMIC DNA]</scope>
    <source>
        <strain evidence="6 7">Elox9</strain>
    </source>
</reference>
<dbReference type="CDD" id="cd00796">
    <property type="entry name" value="INT_Rci_Hp1_C"/>
    <property type="match status" value="1"/>
</dbReference>
<dbReference type="RefSeq" id="WP_083078961.1">
    <property type="nucleotide sequence ID" value="NZ_CP053562.1"/>
</dbReference>
<dbReference type="PROSITE" id="PS51898">
    <property type="entry name" value="TYR_RECOMBINASE"/>
    <property type="match status" value="1"/>
</dbReference>